<dbReference type="SUPFAM" id="SSF51161">
    <property type="entry name" value="Trimeric LpxA-like enzymes"/>
    <property type="match status" value="1"/>
</dbReference>
<evidence type="ECO:0000313" key="5">
    <source>
        <dbReference type="EMBL" id="MCP8967854.1"/>
    </source>
</evidence>
<dbReference type="PANTHER" id="PTHR23416:SF23">
    <property type="entry name" value="ACETYLTRANSFERASE C18B11.09C-RELATED"/>
    <property type="match status" value="1"/>
</dbReference>
<evidence type="ECO:0000256" key="4">
    <source>
        <dbReference type="SAM" id="Phobius"/>
    </source>
</evidence>
<keyword evidence="2" id="KW-0808">Transferase</keyword>
<keyword evidence="6" id="KW-1185">Reference proteome</keyword>
<keyword evidence="3" id="KW-0677">Repeat</keyword>
<dbReference type="Pfam" id="PF00132">
    <property type="entry name" value="Hexapep"/>
    <property type="match status" value="1"/>
</dbReference>
<protein>
    <submittedName>
        <fullName evidence="5">Acyltransferase</fullName>
    </submittedName>
</protein>
<dbReference type="CDD" id="cd04647">
    <property type="entry name" value="LbH_MAT_like"/>
    <property type="match status" value="1"/>
</dbReference>
<comment type="similarity">
    <text evidence="1">Belongs to the transferase hexapeptide repeat family.</text>
</comment>
<dbReference type="Gene3D" id="2.160.10.10">
    <property type="entry name" value="Hexapeptide repeat proteins"/>
    <property type="match status" value="1"/>
</dbReference>
<dbReference type="InterPro" id="IPR011004">
    <property type="entry name" value="Trimer_LpxA-like_sf"/>
</dbReference>
<dbReference type="EMBL" id="JANCLT010000002">
    <property type="protein sequence ID" value="MCP8967854.1"/>
    <property type="molecule type" value="Genomic_DNA"/>
</dbReference>
<organism evidence="5 6">
    <name type="scientific">Ectobacillus ponti</name>
    <dbReference type="NCBI Taxonomy" id="2961894"/>
    <lineage>
        <taxon>Bacteria</taxon>
        <taxon>Bacillati</taxon>
        <taxon>Bacillota</taxon>
        <taxon>Bacilli</taxon>
        <taxon>Bacillales</taxon>
        <taxon>Bacillaceae</taxon>
        <taxon>Ectobacillus</taxon>
    </lineage>
</organism>
<evidence type="ECO:0000256" key="2">
    <source>
        <dbReference type="ARBA" id="ARBA00022679"/>
    </source>
</evidence>
<dbReference type="InterPro" id="IPR001451">
    <property type="entry name" value="Hexapep"/>
</dbReference>
<accession>A0AA42BPW3</accession>
<proteinExistence type="inferred from homology"/>
<dbReference type="Proteomes" id="UP001156102">
    <property type="component" value="Unassembled WGS sequence"/>
</dbReference>
<keyword evidence="4" id="KW-0812">Transmembrane</keyword>
<dbReference type="PROSITE" id="PS00101">
    <property type="entry name" value="HEXAPEP_TRANSFERASES"/>
    <property type="match status" value="1"/>
</dbReference>
<evidence type="ECO:0000256" key="3">
    <source>
        <dbReference type="ARBA" id="ARBA00022737"/>
    </source>
</evidence>
<sequence>MRVLKVLRGIAYIILSWMKMIFFVSIAKFYRQSKIKKGVNSKIYFNAFIKYPDHITLGDNVFINYDCILWAAPNGKIKVGNDVLLGPGVKIIASNHGTSAEQLIRLNPWDDGDITIENDVWIGANTIILKGITIGQGAVIAAGSIVNKDVPPYTIYGGAPAKKIRDRI</sequence>
<evidence type="ECO:0000256" key="1">
    <source>
        <dbReference type="ARBA" id="ARBA00007274"/>
    </source>
</evidence>
<keyword evidence="4" id="KW-1133">Transmembrane helix</keyword>
<evidence type="ECO:0000313" key="6">
    <source>
        <dbReference type="Proteomes" id="UP001156102"/>
    </source>
</evidence>
<name>A0AA42BPW3_9BACI</name>
<dbReference type="InterPro" id="IPR018357">
    <property type="entry name" value="Hexapep_transf_CS"/>
</dbReference>
<dbReference type="RefSeq" id="WP_254757766.1">
    <property type="nucleotide sequence ID" value="NZ_JANCLT010000002.1"/>
</dbReference>
<feature type="transmembrane region" description="Helical" evidence="4">
    <location>
        <begin position="6"/>
        <end position="27"/>
    </location>
</feature>
<dbReference type="InterPro" id="IPR051159">
    <property type="entry name" value="Hexapeptide_acetyltransf"/>
</dbReference>
<dbReference type="GO" id="GO:0008374">
    <property type="term" value="F:O-acyltransferase activity"/>
    <property type="evidence" value="ECO:0007669"/>
    <property type="project" value="TreeGrafter"/>
</dbReference>
<comment type="caution">
    <text evidence="5">The sequence shown here is derived from an EMBL/GenBank/DDBJ whole genome shotgun (WGS) entry which is preliminary data.</text>
</comment>
<dbReference type="AlphaFoldDB" id="A0AA42BPW3"/>
<keyword evidence="5" id="KW-0012">Acyltransferase</keyword>
<dbReference type="PANTHER" id="PTHR23416">
    <property type="entry name" value="SIALIC ACID SYNTHASE-RELATED"/>
    <property type="match status" value="1"/>
</dbReference>
<keyword evidence="4" id="KW-0472">Membrane</keyword>
<reference evidence="5" key="1">
    <citation type="submission" date="2022-07" db="EMBL/GenBank/DDBJ databases">
        <authorList>
            <person name="Li W.-J."/>
            <person name="Deng Q.-Q."/>
        </authorList>
    </citation>
    <scope>NUCLEOTIDE SEQUENCE</scope>
    <source>
        <strain evidence="5">SYSU M60031</strain>
    </source>
</reference>
<gene>
    <name evidence="5" type="ORF">NK662_04785</name>
</gene>
<dbReference type="GO" id="GO:0005829">
    <property type="term" value="C:cytosol"/>
    <property type="evidence" value="ECO:0007669"/>
    <property type="project" value="TreeGrafter"/>
</dbReference>